<organism evidence="8 9">
    <name type="scientific">Phytophthora megakarya</name>
    <dbReference type="NCBI Taxonomy" id="4795"/>
    <lineage>
        <taxon>Eukaryota</taxon>
        <taxon>Sar</taxon>
        <taxon>Stramenopiles</taxon>
        <taxon>Oomycota</taxon>
        <taxon>Peronosporomycetes</taxon>
        <taxon>Peronosporales</taxon>
        <taxon>Peronosporaceae</taxon>
        <taxon>Phytophthora</taxon>
    </lineage>
</organism>
<keyword evidence="4 6" id="KW-0472">Membrane</keyword>
<feature type="region of interest" description="Disordered" evidence="5">
    <location>
        <begin position="444"/>
        <end position="479"/>
    </location>
</feature>
<comment type="caution">
    <text evidence="8">The sequence shown here is derived from an EMBL/GenBank/DDBJ whole genome shotgun (WGS) entry which is preliminary data.</text>
</comment>
<evidence type="ECO:0000256" key="6">
    <source>
        <dbReference type="SAM" id="Phobius"/>
    </source>
</evidence>
<keyword evidence="9" id="KW-1185">Reference proteome</keyword>
<dbReference type="Pfam" id="PF08016">
    <property type="entry name" value="PKD_channel"/>
    <property type="match status" value="1"/>
</dbReference>
<evidence type="ECO:0000256" key="2">
    <source>
        <dbReference type="ARBA" id="ARBA00022692"/>
    </source>
</evidence>
<evidence type="ECO:0000256" key="1">
    <source>
        <dbReference type="ARBA" id="ARBA00004141"/>
    </source>
</evidence>
<reference evidence="9" key="1">
    <citation type="submission" date="2017-03" db="EMBL/GenBank/DDBJ databases">
        <title>Phytopthora megakarya and P. palmivora, two closely related causual agents of cacao black pod achieved similar genome size and gene model numbers by different mechanisms.</title>
        <authorList>
            <person name="Ali S."/>
            <person name="Shao J."/>
            <person name="Larry D.J."/>
            <person name="Kronmiller B."/>
            <person name="Shen D."/>
            <person name="Strem M.D."/>
            <person name="Melnick R.L."/>
            <person name="Guiltinan M.J."/>
            <person name="Tyler B.M."/>
            <person name="Meinhardt L.W."/>
            <person name="Bailey B.A."/>
        </authorList>
    </citation>
    <scope>NUCLEOTIDE SEQUENCE [LARGE SCALE GENOMIC DNA]</scope>
    <source>
        <strain evidence="9">zdho120</strain>
    </source>
</reference>
<evidence type="ECO:0000256" key="3">
    <source>
        <dbReference type="ARBA" id="ARBA00022989"/>
    </source>
</evidence>
<dbReference type="STRING" id="4795.A0A225VC95"/>
<evidence type="ECO:0000259" key="7">
    <source>
        <dbReference type="Pfam" id="PF08016"/>
    </source>
</evidence>
<feature type="domain" description="Polycystin cation channel PKD1/PKD2" evidence="7">
    <location>
        <begin position="232"/>
        <end position="300"/>
    </location>
</feature>
<dbReference type="InterPro" id="IPR013122">
    <property type="entry name" value="PKD1_2_channel"/>
</dbReference>
<dbReference type="Proteomes" id="UP000198211">
    <property type="component" value="Unassembled WGS sequence"/>
</dbReference>
<evidence type="ECO:0000256" key="4">
    <source>
        <dbReference type="ARBA" id="ARBA00023136"/>
    </source>
</evidence>
<keyword evidence="3 6" id="KW-1133">Transmembrane helix</keyword>
<dbReference type="PANTHER" id="PTHR10877:SF183">
    <property type="entry name" value="AT14535P-RELATED"/>
    <property type="match status" value="1"/>
</dbReference>
<keyword evidence="2 6" id="KW-0812">Transmembrane</keyword>
<evidence type="ECO:0000313" key="8">
    <source>
        <dbReference type="EMBL" id="OWZ03316.1"/>
    </source>
</evidence>
<dbReference type="EMBL" id="NBNE01005595">
    <property type="protein sequence ID" value="OWZ03316.1"/>
    <property type="molecule type" value="Genomic_DNA"/>
</dbReference>
<dbReference type="OrthoDB" id="129432at2759"/>
<feature type="compositionally biased region" description="Basic and acidic residues" evidence="5">
    <location>
        <begin position="444"/>
        <end position="453"/>
    </location>
</feature>
<comment type="subcellular location">
    <subcellularLocation>
        <location evidence="1">Membrane</location>
        <topology evidence="1">Multi-pass membrane protein</topology>
    </subcellularLocation>
</comment>
<name>A0A225VC95_9STRA</name>
<gene>
    <name evidence="8" type="ORF">PHMEG_00024978</name>
</gene>
<dbReference type="Gene3D" id="1.10.287.70">
    <property type="match status" value="1"/>
</dbReference>
<dbReference type="InterPro" id="IPR051223">
    <property type="entry name" value="Polycystin"/>
</dbReference>
<accession>A0A225VC95</accession>
<protein>
    <recommendedName>
        <fullName evidence="7">Polycystin cation channel PKD1/PKD2 domain-containing protein</fullName>
    </recommendedName>
</protein>
<evidence type="ECO:0000313" key="9">
    <source>
        <dbReference type="Proteomes" id="UP000198211"/>
    </source>
</evidence>
<dbReference type="PANTHER" id="PTHR10877">
    <property type="entry name" value="POLYCYSTIN FAMILY MEMBER"/>
    <property type="match status" value="1"/>
</dbReference>
<feature type="transmembrane region" description="Helical" evidence="6">
    <location>
        <begin position="271"/>
        <end position="294"/>
    </location>
</feature>
<proteinExistence type="predicted"/>
<evidence type="ECO:0000256" key="5">
    <source>
        <dbReference type="SAM" id="MobiDB-lite"/>
    </source>
</evidence>
<sequence>MQDAYDSINQDAEIGRALIRLVSTVIFWIIASFALSRRPRTTLQWDQVLAVMDALATNGENVVTDDTPLQFYNIGSIDDVYTWLSDTLVPSVFTTEDFKGDTLPEYQQGRVATLNKVLGGVLIDVTRKAAKSCNADDVVTELYPNCSDSDNTTLERTFMNIKLNSTEASQFIDELKTSDKGINYYTKKMAVTIATYNGDFEGYSITTLEVNFGDSGYIKPTSATNSARGTPILFGSDVEEFSTRLLTTQACINMLFGTFDYDSIKDLQFAFIFYWCFMIVVSLVLLNLMLAIVLDAYTVVREESYKGEASLMLNGRIRDFCLDKFHGKNPARCSAASSQPSDNNVEAQLLYDRIKADIRKLPTEFVILRQKVYPSLLHHVLQVKMELEYLASRRRTKSPMKLSAQILIDTFPAANLTEKQIHATFKYLHEGVIINHSAINHAQKLQDEDRAKQDEDDMAISPHRGDHVLSEPESEAATSATLRLNSLERKLDRLLTEVLTTQAAIRDAGLS</sequence>
<feature type="transmembrane region" description="Helical" evidence="6">
    <location>
        <begin position="17"/>
        <end position="35"/>
    </location>
</feature>
<dbReference type="AlphaFoldDB" id="A0A225VC95"/>
<dbReference type="GO" id="GO:0016020">
    <property type="term" value="C:membrane"/>
    <property type="evidence" value="ECO:0007669"/>
    <property type="project" value="UniProtKB-SubCell"/>
</dbReference>